<dbReference type="Pfam" id="PF10636">
    <property type="entry name" value="hemP"/>
    <property type="match status" value="1"/>
</dbReference>
<name>A0ABX1TJU8_9GAMM</name>
<accession>A0ABX1TJU8</accession>
<organism evidence="1 2">
    <name type="scientific">Candidatus Competibacter phosphatis</name>
    <dbReference type="NCBI Taxonomy" id="221280"/>
    <lineage>
        <taxon>Bacteria</taxon>
        <taxon>Pseudomonadati</taxon>
        <taxon>Pseudomonadota</taxon>
        <taxon>Gammaproteobacteria</taxon>
        <taxon>Candidatus Competibacteraceae</taxon>
        <taxon>Candidatus Competibacter</taxon>
    </lineage>
</organism>
<protein>
    <submittedName>
        <fullName evidence="1">Hemin uptake protein HemP</fullName>
    </submittedName>
</protein>
<proteinExistence type="predicted"/>
<reference evidence="1 2" key="1">
    <citation type="submission" date="2019-03" db="EMBL/GenBank/DDBJ databases">
        <title>Metabolic reconstructions from genomes of highly enriched 'Candidatus Accumulibacter' and 'Candidatus Competibacter' bioreactor populations.</title>
        <authorList>
            <person name="Annavajhala M.K."/>
            <person name="Welles L."/>
            <person name="Abbas B."/>
            <person name="Sorokin D."/>
            <person name="Park H."/>
            <person name="Van Loosdrecht M."/>
            <person name="Chandran K."/>
        </authorList>
    </citation>
    <scope>NUCLEOTIDE SEQUENCE [LARGE SCALE GENOMIC DNA]</scope>
    <source>
        <strain evidence="1 2">SBR_G</strain>
    </source>
</reference>
<dbReference type="EMBL" id="SPMZ01000029">
    <property type="protein sequence ID" value="NMQ19661.1"/>
    <property type="molecule type" value="Genomic_DNA"/>
</dbReference>
<sequence length="59" mass="6827">MNPRSREARSARSDQEAWAPRKRFASGDLFGDAQEILIEHAGQEYRLRITRQGKLILTK</sequence>
<evidence type="ECO:0000313" key="2">
    <source>
        <dbReference type="Proteomes" id="UP000760480"/>
    </source>
</evidence>
<dbReference type="InterPro" id="IPR019600">
    <property type="entry name" value="Hemin_uptake_protein_HemP"/>
</dbReference>
<dbReference type="RefSeq" id="WP_169248911.1">
    <property type="nucleotide sequence ID" value="NZ_SPMZ01000029.1"/>
</dbReference>
<evidence type="ECO:0000313" key="1">
    <source>
        <dbReference type="EMBL" id="NMQ19661.1"/>
    </source>
</evidence>
<gene>
    <name evidence="1" type="primary">hemP</name>
    <name evidence="1" type="ORF">E4P82_10900</name>
</gene>
<dbReference type="Proteomes" id="UP000760480">
    <property type="component" value="Unassembled WGS sequence"/>
</dbReference>
<comment type="caution">
    <text evidence="1">The sequence shown here is derived from an EMBL/GenBank/DDBJ whole genome shotgun (WGS) entry which is preliminary data.</text>
</comment>
<dbReference type="Gene3D" id="2.10.70.10">
    <property type="entry name" value="Complement Module, domain 1"/>
    <property type="match status" value="1"/>
</dbReference>
<keyword evidence="2" id="KW-1185">Reference proteome</keyword>